<dbReference type="Gene3D" id="3.40.50.1240">
    <property type="entry name" value="Phosphoglycerate mutase-like"/>
    <property type="match status" value="1"/>
</dbReference>
<keyword evidence="5" id="KW-1185">Reference proteome</keyword>
<evidence type="ECO:0000313" key="4">
    <source>
        <dbReference type="EMBL" id="KAJ1911833.1"/>
    </source>
</evidence>
<feature type="compositionally biased region" description="Low complexity" evidence="3">
    <location>
        <begin position="451"/>
        <end position="477"/>
    </location>
</feature>
<comment type="similarity">
    <text evidence="1">Belongs to the histidine acid phosphatase family.</text>
</comment>
<dbReference type="InterPro" id="IPR029033">
    <property type="entry name" value="His_PPase_superfam"/>
</dbReference>
<dbReference type="InterPro" id="IPR000560">
    <property type="entry name" value="His_Pase_clade-2"/>
</dbReference>
<feature type="non-terminal residue" evidence="4">
    <location>
        <position position="477"/>
    </location>
</feature>
<name>A0A9W8DPB3_9FUNG</name>
<comment type="caution">
    <text evidence="4">The sequence shown here is derived from an EMBL/GenBank/DDBJ whole genome shotgun (WGS) entry which is preliminary data.</text>
</comment>
<sequence length="477" mass="53574">MLTEASSGGRAGTKSNSNSMEYAIPSKLPTLTPEYIKKNYPSYLKLVGVQVFHRHGERAPMTRRFDTITPQQWNLCEQANQFQSALARSVNQHLPHPLSKHVDDNGEKYPAVWLYNIFSDIKSSNAFKNISKPPNNSGGGDDDNSSSLHYGYNTCEYGQLTDRGRKSMQRVGTFLRDLYINHLGFLPRDISSSSSSSSEADKNQIYLRSTQYTRAIESLHQLVTGLYPNSVSPNAPESSRLAMNIKPALIDDMYIHYDQGQGFKELNRHQLLAQQKIKHLYEPFIKSLFGLESIGKDIQKVFESSKFLPLVWVYDTLISMHFHDIPLPKDVTPSLLGELSHHAFVEAYAPHAHPSNYFTKIYDPIARLVTKNVVDAAVAANNNINDNSTQGLPPTPPKFRIYSAHDVQLSAILLLLGDHLTNEHKDTFGGYWPPYSSTIRIELLRDENEISRSSSSSNLNKTVASSGDDNNNNNNNN</sequence>
<feature type="region of interest" description="Disordered" evidence="3">
    <location>
        <begin position="1"/>
        <end position="20"/>
    </location>
</feature>
<evidence type="ECO:0000256" key="1">
    <source>
        <dbReference type="ARBA" id="ARBA00005375"/>
    </source>
</evidence>
<reference evidence="4" key="1">
    <citation type="submission" date="2022-07" db="EMBL/GenBank/DDBJ databases">
        <title>Phylogenomic reconstructions and comparative analyses of Kickxellomycotina fungi.</title>
        <authorList>
            <person name="Reynolds N.K."/>
            <person name="Stajich J.E."/>
            <person name="Barry K."/>
            <person name="Grigoriev I.V."/>
            <person name="Crous P."/>
            <person name="Smith M.E."/>
        </authorList>
    </citation>
    <scope>NUCLEOTIDE SEQUENCE</scope>
    <source>
        <strain evidence="4">NBRC 100468</strain>
    </source>
</reference>
<dbReference type="GO" id="GO:0016791">
    <property type="term" value="F:phosphatase activity"/>
    <property type="evidence" value="ECO:0007669"/>
    <property type="project" value="TreeGrafter"/>
</dbReference>
<keyword evidence="2" id="KW-0378">Hydrolase</keyword>
<organism evidence="4 5">
    <name type="scientific">Mycoemilia scoparia</name>
    <dbReference type="NCBI Taxonomy" id="417184"/>
    <lineage>
        <taxon>Eukaryota</taxon>
        <taxon>Fungi</taxon>
        <taxon>Fungi incertae sedis</taxon>
        <taxon>Zoopagomycota</taxon>
        <taxon>Kickxellomycotina</taxon>
        <taxon>Kickxellomycetes</taxon>
        <taxon>Kickxellales</taxon>
        <taxon>Kickxellaceae</taxon>
        <taxon>Mycoemilia</taxon>
    </lineage>
</organism>
<dbReference type="OrthoDB" id="10257284at2759"/>
<dbReference type="Proteomes" id="UP001150538">
    <property type="component" value="Unassembled WGS sequence"/>
</dbReference>
<proteinExistence type="inferred from homology"/>
<evidence type="ECO:0008006" key="6">
    <source>
        <dbReference type="Google" id="ProtNLM"/>
    </source>
</evidence>
<dbReference type="PANTHER" id="PTHR11567">
    <property type="entry name" value="ACID PHOSPHATASE-RELATED"/>
    <property type="match status" value="1"/>
</dbReference>
<protein>
    <recommendedName>
        <fullName evidence="6">Acid phosphatase</fullName>
    </recommendedName>
</protein>
<evidence type="ECO:0000256" key="3">
    <source>
        <dbReference type="SAM" id="MobiDB-lite"/>
    </source>
</evidence>
<dbReference type="EMBL" id="JANBPU010000404">
    <property type="protein sequence ID" value="KAJ1911833.1"/>
    <property type="molecule type" value="Genomic_DNA"/>
</dbReference>
<dbReference type="PANTHER" id="PTHR11567:SF110">
    <property type="entry name" value="2-PHOSPHOXYLOSE PHOSPHATASE 1"/>
    <property type="match status" value="1"/>
</dbReference>
<dbReference type="SUPFAM" id="SSF53254">
    <property type="entry name" value="Phosphoglycerate mutase-like"/>
    <property type="match status" value="1"/>
</dbReference>
<accession>A0A9W8DPB3</accession>
<gene>
    <name evidence="4" type="ORF">H4219_005814</name>
</gene>
<dbReference type="AlphaFoldDB" id="A0A9W8DPB3"/>
<dbReference type="InterPro" id="IPR050645">
    <property type="entry name" value="Histidine_acid_phosphatase"/>
</dbReference>
<feature type="region of interest" description="Disordered" evidence="3">
    <location>
        <begin position="450"/>
        <end position="477"/>
    </location>
</feature>
<evidence type="ECO:0000256" key="2">
    <source>
        <dbReference type="ARBA" id="ARBA00022801"/>
    </source>
</evidence>
<evidence type="ECO:0000313" key="5">
    <source>
        <dbReference type="Proteomes" id="UP001150538"/>
    </source>
</evidence>
<dbReference type="Pfam" id="PF00328">
    <property type="entry name" value="His_Phos_2"/>
    <property type="match status" value="1"/>
</dbReference>